<proteinExistence type="predicted"/>
<dbReference type="PANTHER" id="PTHR11200">
    <property type="entry name" value="INOSITOL 5-PHOSPHATASE"/>
    <property type="match status" value="1"/>
</dbReference>
<dbReference type="InterPro" id="IPR008936">
    <property type="entry name" value="Rho_GTPase_activation_prot"/>
</dbReference>
<dbReference type="SMART" id="SM00128">
    <property type="entry name" value="IPPc"/>
    <property type="match status" value="1"/>
</dbReference>
<reference evidence="3 4" key="1">
    <citation type="journal article" date="2012" name="Eukaryot. Cell">
        <title>Genome sequence of the Trichosporon asahii environmental strain CBS 8904.</title>
        <authorList>
            <person name="Yang R.Y."/>
            <person name="Li H.T."/>
            <person name="Zhu H."/>
            <person name="Zhou G.P."/>
            <person name="Wang M."/>
            <person name="Wang L."/>
        </authorList>
    </citation>
    <scope>NUCLEOTIDE SEQUENCE [LARGE SCALE GENOMIC DNA]</scope>
    <source>
        <strain evidence="3 4">CBS 8904</strain>
    </source>
</reference>
<dbReference type="AlphaFoldDB" id="K1W8R6"/>
<dbReference type="Gene3D" id="2.60.40.10">
    <property type="entry name" value="Immunoglobulins"/>
    <property type="match status" value="1"/>
</dbReference>
<dbReference type="HOGENOM" id="CLU_296500_0_0_1"/>
<evidence type="ECO:0000256" key="1">
    <source>
        <dbReference type="SAM" id="MobiDB-lite"/>
    </source>
</evidence>
<feature type="compositionally biased region" description="Basic and acidic residues" evidence="1">
    <location>
        <begin position="232"/>
        <end position="272"/>
    </location>
</feature>
<dbReference type="Pfam" id="PF21310">
    <property type="entry name" value="OCRL-like_ASH"/>
    <property type="match status" value="1"/>
</dbReference>
<protein>
    <submittedName>
        <fullName evidence="3">Inositol-polyphosphate 5-phosphatase</fullName>
    </submittedName>
</protein>
<dbReference type="SUPFAM" id="SSF56219">
    <property type="entry name" value="DNase I-like"/>
    <property type="match status" value="1"/>
</dbReference>
<accession>K1W8R6</accession>
<dbReference type="PANTHER" id="PTHR11200:SF300">
    <property type="entry name" value="TYPE II INOSITOL 1,4,5-TRISPHOSPHATE 5-PHOSPHATASE"/>
    <property type="match status" value="1"/>
</dbReference>
<feature type="compositionally biased region" description="Basic and acidic residues" evidence="1">
    <location>
        <begin position="165"/>
        <end position="181"/>
    </location>
</feature>
<dbReference type="InterPro" id="IPR013783">
    <property type="entry name" value="Ig-like_fold"/>
</dbReference>
<dbReference type="InterPro" id="IPR048869">
    <property type="entry name" value="OCRL-1_2_ASH"/>
</dbReference>
<name>K1W8R6_TRIAC</name>
<organism evidence="3 4">
    <name type="scientific">Trichosporon asahii var. asahii (strain CBS 8904)</name>
    <name type="common">Yeast</name>
    <dbReference type="NCBI Taxonomy" id="1220162"/>
    <lineage>
        <taxon>Eukaryota</taxon>
        <taxon>Fungi</taxon>
        <taxon>Dikarya</taxon>
        <taxon>Basidiomycota</taxon>
        <taxon>Agaricomycotina</taxon>
        <taxon>Tremellomycetes</taxon>
        <taxon>Trichosporonales</taxon>
        <taxon>Trichosporonaceae</taxon>
        <taxon>Trichosporon</taxon>
    </lineage>
</organism>
<feature type="region of interest" description="Disordered" evidence="1">
    <location>
        <begin position="155"/>
        <end position="404"/>
    </location>
</feature>
<feature type="domain" description="Inositol polyphosphate-related phosphatase" evidence="2">
    <location>
        <begin position="429"/>
        <end position="697"/>
    </location>
</feature>
<feature type="compositionally biased region" description="Basic and acidic residues" evidence="1">
    <location>
        <begin position="282"/>
        <end position="297"/>
    </location>
</feature>
<dbReference type="GO" id="GO:0046856">
    <property type="term" value="P:phosphatidylinositol dephosphorylation"/>
    <property type="evidence" value="ECO:0007669"/>
    <property type="project" value="InterPro"/>
</dbReference>
<feature type="region of interest" description="Disordered" evidence="1">
    <location>
        <begin position="856"/>
        <end position="875"/>
    </location>
</feature>
<dbReference type="GO" id="GO:0004439">
    <property type="term" value="F:phosphatidylinositol-4,5-bisphosphate 5-phosphatase activity"/>
    <property type="evidence" value="ECO:0007669"/>
    <property type="project" value="TreeGrafter"/>
</dbReference>
<dbReference type="InterPro" id="IPR046985">
    <property type="entry name" value="IP5"/>
</dbReference>
<feature type="compositionally biased region" description="Low complexity" evidence="1">
    <location>
        <begin position="341"/>
        <end position="355"/>
    </location>
</feature>
<dbReference type="Gene3D" id="3.60.10.10">
    <property type="entry name" value="Endonuclease/exonuclease/phosphatase"/>
    <property type="match status" value="2"/>
</dbReference>
<evidence type="ECO:0000313" key="4">
    <source>
        <dbReference type="Proteomes" id="UP000006757"/>
    </source>
</evidence>
<dbReference type="EMBL" id="AMBO01000140">
    <property type="protein sequence ID" value="EKD05173.1"/>
    <property type="molecule type" value="Genomic_DNA"/>
</dbReference>
<feature type="compositionally biased region" description="Basic and acidic residues" evidence="1">
    <location>
        <begin position="202"/>
        <end position="221"/>
    </location>
</feature>
<dbReference type="Pfam" id="PF22669">
    <property type="entry name" value="Exo_endo_phos2"/>
    <property type="match status" value="2"/>
</dbReference>
<gene>
    <name evidence="3" type="ORF">A1Q2_00403</name>
</gene>
<keyword evidence="4" id="KW-1185">Reference proteome</keyword>
<sequence length="1018" mass="110078">MAALLGLVSVDQGAFPTILRPSESTQGAVRTRFLVGNGRHVKAEVAVVRSSGAAKKEAAVIIISPPTKEAGARILRTLPIRPGTTVSLTQVPPSPSASFFAQSSKPRIELTIADDLSPKCELQFEPGDSALVQLFVREIKKAVKESWLERSFGKLSDTSEVSESSSRDEKSDAGKEGKVEVEAADASGAVPTVTEMEQMHVAAEEKAEKASDNAGKDDAKAKPTQSEAGKAAAKDDTKIAASADDKEPETKPKTKVASETEAKGDKKLEPKTHPKAAAESGKANDAKEDSKKTETTKADSQPAKTTAPPPAESDSDSDSDIIVTSSEPMTIEKLTASMNLSRSVSAASAATTSSKKSVRFSEGTKGSSQESVVTPPEPVKKDVKQEQTPEDDEDDAASQYPNPYVEGFDRTGFLRKRLYSRRDKWTTTKPVSIRIATYNVNDRVPPSGTKELGPLVGHGQDDIIVVGLQEADLRSSSMLVSQGGDRAAAWEEAIFNGFGDNRDLYEKVELVQYVGVALFVFARSEIRTEIRRCETSSRGIGLLGFGGNKAGVAARMKIYDTTLERRRYDYYSLLNGLGFPAPTTTGGASQALEPYWPAKEGDMLRVDDSDVLLISDIEDSKSFIGFKEADINFRPTFKYVHGSVTLDPKRAPAYTDRILYKTRDTTVVPKSYKPDDLLWSDHLPLAGVYSLDAHVLDESKRSEQLVMAQCELDRLDELYRPSLDVVEGDLEFGEPVRRELTLKNNGRVPASFSFRTPSEGKPICQPWFWPTPFKGVVESGQELKIVVVADVDAESTLSLDVEKDMNVEEGKESFISLCGQFVPTTTGVALDLLPRLPGAIQKLPLATRKDLLGPAGDAREASTYSETGTPTKGKPPREIWRLLEHLMGVGEIPDLFTGTVPLDEALAVIDALDSGADIEGSPRAVAHALLLVLYKLPSPLIPKEVHVLCKIVMTRDEVYAIVEKIPGVNANVLIGVTSVVRLCSGDKVDDATVKALSMAVFGGPTSFMEPFVKALLEG</sequence>
<comment type="caution">
    <text evidence="3">The sequence shown here is derived from an EMBL/GenBank/DDBJ whole genome shotgun (WGS) entry which is preliminary data.</text>
</comment>
<dbReference type="Gene3D" id="1.10.555.10">
    <property type="entry name" value="Rho GTPase activation protein"/>
    <property type="match status" value="1"/>
</dbReference>
<dbReference type="OrthoDB" id="7862313at2759"/>
<dbReference type="Proteomes" id="UP000006757">
    <property type="component" value="Unassembled WGS sequence"/>
</dbReference>
<dbReference type="InterPro" id="IPR036691">
    <property type="entry name" value="Endo/exonu/phosph_ase_sf"/>
</dbReference>
<dbReference type="InParanoid" id="K1W8R6"/>
<dbReference type="InterPro" id="IPR000300">
    <property type="entry name" value="IPPc"/>
</dbReference>
<evidence type="ECO:0000259" key="2">
    <source>
        <dbReference type="SMART" id="SM00128"/>
    </source>
</evidence>
<dbReference type="STRING" id="1220162.K1W8R6"/>
<dbReference type="eggNOG" id="KOG0565">
    <property type="taxonomic scope" value="Eukaryota"/>
</dbReference>
<evidence type="ECO:0000313" key="3">
    <source>
        <dbReference type="EMBL" id="EKD05173.1"/>
    </source>
</evidence>
<feature type="compositionally biased region" description="Basic and acidic residues" evidence="1">
    <location>
        <begin position="378"/>
        <end position="387"/>
    </location>
</feature>